<comment type="caution">
    <text evidence="1">The sequence shown here is derived from an EMBL/GenBank/DDBJ whole genome shotgun (WGS) entry which is preliminary data.</text>
</comment>
<protein>
    <recommendedName>
        <fullName evidence="3">Siphovirus Gp157 family protein</fullName>
    </recommendedName>
</protein>
<sequence length="165" mass="18387">MNLYEINKALADKMTKLGELLNDGGEPTQEQIDECIDLQGELSEKLVSYGFVIKNLSGELDSVDSEIKRLTAIKKARQNHIDILKSRMQMAMTDNNIKKIDHPVMPIIIKNNSPSVRLDIDPDHLPTQFVKIKYEADKAALSKALKTGDVIDGVSLEVKQSIKIG</sequence>
<reference evidence="1 2" key="1">
    <citation type="submission" date="2016-06" db="EMBL/GenBank/DDBJ databases">
        <title>Draft genome of Moraxella nonliquefaciens CCUG 60284.</title>
        <authorList>
            <person name="Salva-Serra F."/>
            <person name="Engstrom-Jakobsson H."/>
            <person name="Thorell K."/>
            <person name="Gonzales-Siles L."/>
            <person name="Karlsson R."/>
            <person name="Boulund F."/>
            <person name="Engstrand L."/>
            <person name="Kristiansson E."/>
            <person name="Moore E."/>
        </authorList>
    </citation>
    <scope>NUCLEOTIDE SEQUENCE [LARGE SCALE GENOMIC DNA]</scope>
    <source>
        <strain evidence="1 2">CCUG 60284</strain>
    </source>
</reference>
<dbReference type="RefSeq" id="WP_066892649.1">
    <property type="nucleotide sequence ID" value="NZ_JAKREH010000021.1"/>
</dbReference>
<dbReference type="InterPro" id="IPR008840">
    <property type="entry name" value="Sipho_Gp157"/>
</dbReference>
<evidence type="ECO:0000313" key="1">
    <source>
        <dbReference type="EMBL" id="OBX51432.1"/>
    </source>
</evidence>
<dbReference type="EMBL" id="LZDN01000006">
    <property type="protein sequence ID" value="OBX51432.1"/>
    <property type="molecule type" value="Genomic_DNA"/>
</dbReference>
<gene>
    <name evidence="1" type="ORF">A9Z60_07535</name>
</gene>
<accession>A0A1B8PKP7</accession>
<evidence type="ECO:0000313" key="2">
    <source>
        <dbReference type="Proteomes" id="UP000092671"/>
    </source>
</evidence>
<name>A0A1B8PKP7_MORNO</name>
<organism evidence="1 2">
    <name type="scientific">Moraxella nonliquefaciens</name>
    <dbReference type="NCBI Taxonomy" id="478"/>
    <lineage>
        <taxon>Bacteria</taxon>
        <taxon>Pseudomonadati</taxon>
        <taxon>Pseudomonadota</taxon>
        <taxon>Gammaproteobacteria</taxon>
        <taxon>Moraxellales</taxon>
        <taxon>Moraxellaceae</taxon>
        <taxon>Moraxella</taxon>
    </lineage>
</organism>
<evidence type="ECO:0008006" key="3">
    <source>
        <dbReference type="Google" id="ProtNLM"/>
    </source>
</evidence>
<proteinExistence type="predicted"/>
<dbReference type="Proteomes" id="UP000092671">
    <property type="component" value="Unassembled WGS sequence"/>
</dbReference>
<dbReference type="OrthoDB" id="5623270at2"/>
<dbReference type="Pfam" id="PF05565">
    <property type="entry name" value="Sipho_Gp157"/>
    <property type="match status" value="1"/>
</dbReference>
<dbReference type="AlphaFoldDB" id="A0A1B8PKP7"/>